<organism evidence="7 8">
    <name type="scientific">Cryptococcus depauperatus CBS 7841</name>
    <dbReference type="NCBI Taxonomy" id="1295531"/>
    <lineage>
        <taxon>Eukaryota</taxon>
        <taxon>Fungi</taxon>
        <taxon>Dikarya</taxon>
        <taxon>Basidiomycota</taxon>
        <taxon>Agaricomycotina</taxon>
        <taxon>Tremellomycetes</taxon>
        <taxon>Tremellales</taxon>
        <taxon>Cryptococcaceae</taxon>
        <taxon>Cryptococcus</taxon>
    </lineage>
</organism>
<evidence type="ECO:0000259" key="6">
    <source>
        <dbReference type="PROSITE" id="PS51821"/>
    </source>
</evidence>
<evidence type="ECO:0000256" key="2">
    <source>
        <dbReference type="ARBA" id="ARBA00023015"/>
    </source>
</evidence>
<sequence>MATMASSPVANALDGWGSTGKRRRGEARESCSDSESVSESRSVTERLGRRGWQEPVRARACGFGNKDRRPLTPTPIVQLIIRDASGDAVDLGLINPSTLILQIELCSVDGQEPRNIVRHPIGSCSTVSKSSHSWTESLDMPSMVAESPRQASRSTLALSIKDPWKEGGTESGWEGPAWTGAFNTVHDRSGSSAIVSSPRQSWSISSQASYTPLQRPGSFESLQYGAQRLPSPPRPSTAPSFPHSATMPRHSYGHALPPLSSIAEDIPDPSSKSHASLYLQRPASGSSQWSKPRTSYSTDPSSAFTDYSMRGPSSTSSVSSYFATPDFGYGYRGRPLSSQWSEEPRAGYMHHHRPLTSLEDSNVSPRSTAQTHVSELPYSPVPVSPHTPVVVSTRNALAEHLPHYFAQPQSACAQVLVGKRHTHCNRLQDENGQMGLFFFVTDLGVRTEGKFRLRMKVVDLSLFPLTLDKERSVPILAEALSESIDVFSAKRFPGVIPTTPLTRLFAAQGIKLAVRESHKKKKQRDDGGEDGEENIEDDEDED</sequence>
<evidence type="ECO:0000313" key="8">
    <source>
        <dbReference type="Proteomes" id="UP000094043"/>
    </source>
</evidence>
<dbReference type="Proteomes" id="UP000094043">
    <property type="component" value="Chromosome 1"/>
</dbReference>
<feature type="domain" description="Velvet" evidence="6">
    <location>
        <begin position="42"/>
        <end position="515"/>
    </location>
</feature>
<evidence type="ECO:0000256" key="3">
    <source>
        <dbReference type="ARBA" id="ARBA00023163"/>
    </source>
</evidence>
<evidence type="ECO:0000313" key="7">
    <source>
        <dbReference type="EMBL" id="WVN85809.1"/>
    </source>
</evidence>
<dbReference type="InterPro" id="IPR037525">
    <property type="entry name" value="Velvet_dom"/>
</dbReference>
<protein>
    <recommendedName>
        <fullName evidence="6">Velvet domain-containing protein</fullName>
    </recommendedName>
</protein>
<evidence type="ECO:0000256" key="1">
    <source>
        <dbReference type="ARBA" id="ARBA00004123"/>
    </source>
</evidence>
<feature type="region of interest" description="Disordered" evidence="5">
    <location>
        <begin position="224"/>
        <end position="302"/>
    </location>
</feature>
<gene>
    <name evidence="7" type="ORF">L203_100960</name>
</gene>
<reference evidence="7" key="1">
    <citation type="submission" date="2016-06" db="EMBL/GenBank/DDBJ databases">
        <authorList>
            <person name="Cuomo C."/>
            <person name="Litvintseva A."/>
            <person name="Heitman J."/>
            <person name="Chen Y."/>
            <person name="Sun S."/>
            <person name="Springer D."/>
            <person name="Dromer F."/>
            <person name="Young S."/>
            <person name="Zeng Q."/>
            <person name="Chapman S."/>
            <person name="Gujja S."/>
            <person name="Saif S."/>
            <person name="Birren B."/>
        </authorList>
    </citation>
    <scope>NUCLEOTIDE SEQUENCE</scope>
    <source>
        <strain evidence="7">CBS 7841</strain>
    </source>
</reference>
<evidence type="ECO:0000256" key="5">
    <source>
        <dbReference type="SAM" id="MobiDB-lite"/>
    </source>
</evidence>
<dbReference type="InterPro" id="IPR021740">
    <property type="entry name" value="Velvet"/>
</dbReference>
<proteinExistence type="predicted"/>
<feature type="compositionally biased region" description="Acidic residues" evidence="5">
    <location>
        <begin position="527"/>
        <end position="542"/>
    </location>
</feature>
<dbReference type="PANTHER" id="PTHR33572">
    <property type="entry name" value="SPORE DEVELOPMENT REGULATOR VOSA"/>
    <property type="match status" value="1"/>
</dbReference>
<dbReference type="PANTHER" id="PTHR33572:SF3">
    <property type="entry name" value="VELVET COMPLEX SUBUNIT B"/>
    <property type="match status" value="1"/>
</dbReference>
<keyword evidence="8" id="KW-1185">Reference proteome</keyword>
<evidence type="ECO:0000256" key="4">
    <source>
        <dbReference type="ARBA" id="ARBA00023242"/>
    </source>
</evidence>
<dbReference type="PROSITE" id="PS51821">
    <property type="entry name" value="VELVET"/>
    <property type="match status" value="1"/>
</dbReference>
<dbReference type="KEGG" id="cdep:91085174"/>
<dbReference type="RefSeq" id="XP_066066509.1">
    <property type="nucleotide sequence ID" value="XM_066210412.1"/>
</dbReference>
<feature type="region of interest" description="Disordered" evidence="5">
    <location>
        <begin position="515"/>
        <end position="542"/>
    </location>
</feature>
<dbReference type="InterPro" id="IPR038491">
    <property type="entry name" value="Velvet_dom_sf"/>
</dbReference>
<keyword evidence="3" id="KW-0804">Transcription</keyword>
<reference evidence="7" key="2">
    <citation type="journal article" date="2022" name="Elife">
        <title>Obligate sexual reproduction of a homothallic fungus closely related to the Cryptococcus pathogenic species complex.</title>
        <authorList>
            <person name="Passer A.R."/>
            <person name="Clancey S.A."/>
            <person name="Shea T."/>
            <person name="David-Palma M."/>
            <person name="Averette A.F."/>
            <person name="Boekhout T."/>
            <person name="Porcel B.M."/>
            <person name="Nowrousian M."/>
            <person name="Cuomo C.A."/>
            <person name="Sun S."/>
            <person name="Heitman J."/>
            <person name="Coelho M.A."/>
        </authorList>
    </citation>
    <scope>NUCLEOTIDE SEQUENCE</scope>
    <source>
        <strain evidence="7">CBS 7841</strain>
    </source>
</reference>
<feature type="region of interest" description="Disordered" evidence="5">
    <location>
        <begin position="1"/>
        <end position="49"/>
    </location>
</feature>
<feature type="compositionally biased region" description="Polar residues" evidence="5">
    <location>
        <begin position="283"/>
        <end position="302"/>
    </location>
</feature>
<reference evidence="7" key="3">
    <citation type="submission" date="2024-01" db="EMBL/GenBank/DDBJ databases">
        <authorList>
            <person name="Coelho M.A."/>
            <person name="David-Palma M."/>
            <person name="Shea T."/>
            <person name="Sun S."/>
            <person name="Cuomo C.A."/>
            <person name="Heitman J."/>
        </authorList>
    </citation>
    <scope>NUCLEOTIDE SEQUENCE</scope>
    <source>
        <strain evidence="7">CBS 7841</strain>
    </source>
</reference>
<dbReference type="Gene3D" id="2.60.40.3960">
    <property type="entry name" value="Velvet domain"/>
    <property type="match status" value="2"/>
</dbReference>
<dbReference type="GeneID" id="91085174"/>
<keyword evidence="2" id="KW-0805">Transcription regulation</keyword>
<dbReference type="EMBL" id="CP143784">
    <property type="protein sequence ID" value="WVN85809.1"/>
    <property type="molecule type" value="Genomic_DNA"/>
</dbReference>
<keyword evidence="4" id="KW-0539">Nucleus</keyword>
<dbReference type="GO" id="GO:0005634">
    <property type="term" value="C:nucleus"/>
    <property type="evidence" value="ECO:0007669"/>
    <property type="project" value="UniProtKB-SubCell"/>
</dbReference>
<dbReference type="Pfam" id="PF11754">
    <property type="entry name" value="Velvet"/>
    <property type="match status" value="1"/>
</dbReference>
<comment type="subcellular location">
    <subcellularLocation>
        <location evidence="1">Nucleus</location>
    </subcellularLocation>
</comment>
<dbReference type="AlphaFoldDB" id="A0AAJ8JP22"/>
<name>A0AAJ8JP22_9TREE</name>
<accession>A0AAJ8JP22</accession>